<reference evidence="12 13" key="1">
    <citation type="submission" date="2014-10" db="EMBL/GenBank/DDBJ databases">
        <title>Draft genome sequence of the proteorhodopsin-containing marine bacterium Dokdonia donghaensis.</title>
        <authorList>
            <person name="Gomez-Consarnau L."/>
            <person name="Gonzalez J.M."/>
            <person name="Riedel T."/>
            <person name="Jaenicke S."/>
            <person name="Wagner-Doebler I."/>
            <person name="Fuhrman J.A."/>
        </authorList>
    </citation>
    <scope>NUCLEOTIDE SEQUENCE [LARGE SCALE GENOMIC DNA]</scope>
    <source>
        <strain evidence="12 13">DSW-1</strain>
    </source>
</reference>
<name>A0A0A2GUI0_9FLAO</name>
<keyword evidence="7" id="KW-0233">DNA recombination</keyword>
<keyword evidence="5" id="KW-0229">DNA integration</keyword>
<dbReference type="KEGG" id="ddo:I597_2698"/>
<keyword evidence="13" id="KW-1185">Reference proteome</keyword>
<dbReference type="GO" id="GO:0005737">
    <property type="term" value="C:cytoplasm"/>
    <property type="evidence" value="ECO:0007669"/>
    <property type="project" value="UniProtKB-SubCell"/>
</dbReference>
<dbReference type="PANTHER" id="PTHR30349:SF77">
    <property type="entry name" value="TYROSINE RECOMBINASE XERC"/>
    <property type="match status" value="1"/>
</dbReference>
<evidence type="ECO:0000256" key="4">
    <source>
        <dbReference type="ARBA" id="ARBA00022829"/>
    </source>
</evidence>
<dbReference type="GO" id="GO:0051301">
    <property type="term" value="P:cell division"/>
    <property type="evidence" value="ECO:0007669"/>
    <property type="project" value="UniProtKB-KW"/>
</dbReference>
<evidence type="ECO:0000256" key="5">
    <source>
        <dbReference type="ARBA" id="ARBA00022908"/>
    </source>
</evidence>
<gene>
    <name evidence="12" type="ORF">NV36_04630</name>
</gene>
<keyword evidence="3" id="KW-0132">Cell division</keyword>
<dbReference type="GO" id="GO:0003677">
    <property type="term" value="F:DNA binding"/>
    <property type="evidence" value="ECO:0007669"/>
    <property type="project" value="UniProtKB-UniRule"/>
</dbReference>
<evidence type="ECO:0000256" key="3">
    <source>
        <dbReference type="ARBA" id="ARBA00022618"/>
    </source>
</evidence>
<dbReference type="InterPro" id="IPR050090">
    <property type="entry name" value="Tyrosine_recombinase_XerCD"/>
</dbReference>
<dbReference type="InterPro" id="IPR004107">
    <property type="entry name" value="Integrase_SAM-like_N"/>
</dbReference>
<dbReference type="GO" id="GO:0007059">
    <property type="term" value="P:chromosome segregation"/>
    <property type="evidence" value="ECO:0007669"/>
    <property type="project" value="UniProtKB-KW"/>
</dbReference>
<dbReference type="InterPro" id="IPR011010">
    <property type="entry name" value="DNA_brk_join_enz"/>
</dbReference>
<dbReference type="EMBL" id="JSAQ01000001">
    <property type="protein sequence ID" value="KGO06188.1"/>
    <property type="molecule type" value="Genomic_DNA"/>
</dbReference>
<dbReference type="SUPFAM" id="SSF56349">
    <property type="entry name" value="DNA breaking-rejoining enzymes"/>
    <property type="match status" value="1"/>
</dbReference>
<keyword evidence="4" id="KW-0159">Chromosome partition</keyword>
<dbReference type="AlphaFoldDB" id="A0A0A2GUI0"/>
<organism evidence="12 13">
    <name type="scientific">Dokdonia donghaensis DSW-1</name>
    <dbReference type="NCBI Taxonomy" id="1300343"/>
    <lineage>
        <taxon>Bacteria</taxon>
        <taxon>Pseudomonadati</taxon>
        <taxon>Bacteroidota</taxon>
        <taxon>Flavobacteriia</taxon>
        <taxon>Flavobacteriales</taxon>
        <taxon>Flavobacteriaceae</taxon>
        <taxon>Dokdonia</taxon>
    </lineage>
</organism>
<dbReference type="Proteomes" id="UP000030140">
    <property type="component" value="Unassembled WGS sequence"/>
</dbReference>
<dbReference type="PATRIC" id="fig|1300343.5.peg.2737"/>
<accession>A0A0A2GUI0</accession>
<dbReference type="Gene3D" id="1.10.443.10">
    <property type="entry name" value="Intergrase catalytic core"/>
    <property type="match status" value="1"/>
</dbReference>
<evidence type="ECO:0000313" key="12">
    <source>
        <dbReference type="EMBL" id="KGO06188.1"/>
    </source>
</evidence>
<evidence type="ECO:0000259" key="10">
    <source>
        <dbReference type="PROSITE" id="PS51898"/>
    </source>
</evidence>
<evidence type="ECO:0000256" key="2">
    <source>
        <dbReference type="ARBA" id="ARBA00022490"/>
    </source>
</evidence>
<dbReference type="Pfam" id="PF00589">
    <property type="entry name" value="Phage_integrase"/>
    <property type="match status" value="1"/>
</dbReference>
<feature type="domain" description="Core-binding (CB)" evidence="11">
    <location>
        <begin position="1"/>
        <end position="84"/>
    </location>
</feature>
<keyword evidence="2" id="KW-0963">Cytoplasm</keyword>
<dbReference type="PROSITE" id="PS51900">
    <property type="entry name" value="CB"/>
    <property type="match status" value="1"/>
</dbReference>
<evidence type="ECO:0000313" key="13">
    <source>
        <dbReference type="Proteomes" id="UP000030140"/>
    </source>
</evidence>
<evidence type="ECO:0000256" key="8">
    <source>
        <dbReference type="ARBA" id="ARBA00023306"/>
    </source>
</evidence>
<dbReference type="InterPro" id="IPR010998">
    <property type="entry name" value="Integrase_recombinase_N"/>
</dbReference>
<evidence type="ECO:0000256" key="9">
    <source>
        <dbReference type="PROSITE-ProRule" id="PRU01248"/>
    </source>
</evidence>
<evidence type="ECO:0000256" key="7">
    <source>
        <dbReference type="ARBA" id="ARBA00023172"/>
    </source>
</evidence>
<dbReference type="InterPro" id="IPR013762">
    <property type="entry name" value="Integrase-like_cat_sf"/>
</dbReference>
<evidence type="ECO:0000256" key="6">
    <source>
        <dbReference type="ARBA" id="ARBA00023125"/>
    </source>
</evidence>
<proteinExistence type="predicted"/>
<evidence type="ECO:0000259" key="11">
    <source>
        <dbReference type="PROSITE" id="PS51900"/>
    </source>
</evidence>
<protein>
    <submittedName>
        <fullName evidence="12">Integrase</fullName>
    </submittedName>
</protein>
<dbReference type="PANTHER" id="PTHR30349">
    <property type="entry name" value="PHAGE INTEGRASE-RELATED"/>
    <property type="match status" value="1"/>
</dbReference>
<feature type="domain" description="Tyr recombinase" evidence="10">
    <location>
        <begin position="105"/>
        <end position="288"/>
    </location>
</feature>
<keyword evidence="6 9" id="KW-0238">DNA-binding</keyword>
<dbReference type="InterPro" id="IPR044068">
    <property type="entry name" value="CB"/>
</dbReference>
<dbReference type="PROSITE" id="PS51898">
    <property type="entry name" value="TYR_RECOMBINASE"/>
    <property type="match status" value="1"/>
</dbReference>
<dbReference type="RefSeq" id="WP_035325198.1">
    <property type="nucleotide sequence ID" value="NZ_CP015125.1"/>
</dbReference>
<sequence>MSLKPFLEYLNLEKNYSKHTVLAYEKDVTSFFVFLENNYGERDPVKVAYAQIRAWIISLVDAGMSSQSVNRKVSSLKSYYKFLLKTGDILVSPLVKHKSLKVSKRVQIPFSEKEVVVVLKELRESQDFISLRDLLIVELLYGTGMRRAELIDLTIGSVDFSQKILKVKGKRDKERFIPLLPGVITTLKRYMVERVQVAQSGNNEPLLVTLKGLKVYSTLVYRVINRYFSEASDKFKTSPHILRHSFATHLLNQGADLNVVKELLGHASLASTQVYTHNSIKALKDVYSKAHPRTKK</sequence>
<dbReference type="Pfam" id="PF02899">
    <property type="entry name" value="Phage_int_SAM_1"/>
    <property type="match status" value="1"/>
</dbReference>
<dbReference type="GO" id="GO:0006310">
    <property type="term" value="P:DNA recombination"/>
    <property type="evidence" value="ECO:0007669"/>
    <property type="project" value="UniProtKB-KW"/>
</dbReference>
<comment type="subcellular location">
    <subcellularLocation>
        <location evidence="1">Cytoplasm</location>
    </subcellularLocation>
</comment>
<dbReference type="GO" id="GO:0015074">
    <property type="term" value="P:DNA integration"/>
    <property type="evidence" value="ECO:0007669"/>
    <property type="project" value="UniProtKB-KW"/>
</dbReference>
<dbReference type="InterPro" id="IPR002104">
    <property type="entry name" value="Integrase_catalytic"/>
</dbReference>
<evidence type="ECO:0000256" key="1">
    <source>
        <dbReference type="ARBA" id="ARBA00004496"/>
    </source>
</evidence>
<keyword evidence="8" id="KW-0131">Cell cycle</keyword>
<comment type="caution">
    <text evidence="12">The sequence shown here is derived from an EMBL/GenBank/DDBJ whole genome shotgun (WGS) entry which is preliminary data.</text>
</comment>
<dbReference type="OrthoDB" id="9801717at2"/>
<dbReference type="Gene3D" id="1.10.150.130">
    <property type="match status" value="1"/>
</dbReference>